<evidence type="ECO:0000313" key="2">
    <source>
        <dbReference type="Proteomes" id="UP000504844"/>
    </source>
</evidence>
<proteinExistence type="predicted"/>
<dbReference type="InterPro" id="IPR038042">
    <property type="entry name" value="Gp37-like"/>
</dbReference>
<dbReference type="RefSeq" id="WP_173534531.1">
    <property type="nucleotide sequence ID" value="NZ_CP054143.1"/>
</dbReference>
<dbReference type="AlphaFoldDB" id="A0A6M8SXT6"/>
<dbReference type="Gene3D" id="3.30.2000.10">
    <property type="entry name" value="Phage tail protein-like"/>
    <property type="match status" value="1"/>
</dbReference>
<dbReference type="Pfam" id="PF09646">
    <property type="entry name" value="Gp37"/>
    <property type="match status" value="1"/>
</dbReference>
<accession>A0A6M8SXT6</accession>
<protein>
    <submittedName>
        <fullName evidence="1">Uncharacterized protein</fullName>
    </submittedName>
</protein>
<dbReference type="InterPro" id="IPR035934">
    <property type="entry name" value="Phage_tail_protein-like_sf"/>
</dbReference>
<dbReference type="EMBL" id="CP054143">
    <property type="protein sequence ID" value="QKJ68030.1"/>
    <property type="molecule type" value="Genomic_DNA"/>
</dbReference>
<dbReference type="KEGG" id="dee:HQN60_15600"/>
<dbReference type="Proteomes" id="UP000504844">
    <property type="component" value="Chromosome"/>
</dbReference>
<dbReference type="SUPFAM" id="SSF143749">
    <property type="entry name" value="Phage tail protein-like"/>
    <property type="match status" value="1"/>
</dbReference>
<name>A0A6M8SXT6_9NEIS</name>
<reference evidence="1 2" key="1">
    <citation type="submission" date="2020-05" db="EMBL/GenBank/DDBJ databases">
        <title>Complete genome sequence of Deefgea sp. D17.</title>
        <authorList>
            <person name="Bae J.-W."/>
            <person name="Han J.E."/>
        </authorList>
    </citation>
    <scope>NUCLEOTIDE SEQUENCE [LARGE SCALE GENOMIC DNA]</scope>
    <source>
        <strain evidence="1 2">D17</strain>
    </source>
</reference>
<organism evidence="1 2">
    <name type="scientific">Deefgea piscis</name>
    <dbReference type="NCBI Taxonomy" id="2739061"/>
    <lineage>
        <taxon>Bacteria</taxon>
        <taxon>Pseudomonadati</taxon>
        <taxon>Pseudomonadota</taxon>
        <taxon>Betaproteobacteria</taxon>
        <taxon>Neisseriales</taxon>
        <taxon>Chitinibacteraceae</taxon>
        <taxon>Deefgea</taxon>
    </lineage>
</organism>
<keyword evidence="2" id="KW-1185">Reference proteome</keyword>
<gene>
    <name evidence="1" type="ORF">HQN60_15600</name>
</gene>
<sequence length="179" mass="20023">MAQFIKPSYPQRKLEVAMLYEIEQALIERLKAQLGPSVDVVSSQDAVLSPTRPLKRPEVLVAYAGGPSSKHGMALDLIRQEQQTTWVLILRWRPQSGASLALIDMVKQAIVGFKPRFAIKPFTHVDDSPPDFEDALFIYSLTFSASIYLTETPVPDTSPVLKKMTFARDDGHQITVEKP</sequence>
<evidence type="ECO:0000313" key="1">
    <source>
        <dbReference type="EMBL" id="QKJ68030.1"/>
    </source>
</evidence>
<dbReference type="InterPro" id="IPR018602">
    <property type="entry name" value="Gp37/STM4215"/>
</dbReference>